<reference evidence="4" key="1">
    <citation type="submission" date="2021-10" db="EMBL/GenBank/DDBJ databases">
        <title>Tropical sea cucumber genome reveals ecological adaptation and Cuvierian tubules defense mechanism.</title>
        <authorList>
            <person name="Chen T."/>
        </authorList>
    </citation>
    <scope>NUCLEOTIDE SEQUENCE</scope>
    <source>
        <strain evidence="4">Nanhai2018</strain>
        <tissue evidence="4">Muscle</tissue>
    </source>
</reference>
<evidence type="ECO:0000313" key="5">
    <source>
        <dbReference type="Proteomes" id="UP001152320"/>
    </source>
</evidence>
<feature type="compositionally biased region" description="Polar residues" evidence="3">
    <location>
        <begin position="380"/>
        <end position="400"/>
    </location>
</feature>
<evidence type="ECO:0000313" key="4">
    <source>
        <dbReference type="EMBL" id="KAJ8042118.1"/>
    </source>
</evidence>
<dbReference type="EMBL" id="JAIZAY010000005">
    <property type="protein sequence ID" value="KAJ8042118.1"/>
    <property type="molecule type" value="Genomic_DNA"/>
</dbReference>
<dbReference type="InterPro" id="IPR016024">
    <property type="entry name" value="ARM-type_fold"/>
</dbReference>
<proteinExistence type="predicted"/>
<keyword evidence="5" id="KW-1185">Reference proteome</keyword>
<evidence type="ECO:0000256" key="1">
    <source>
        <dbReference type="ARBA" id="ARBA00022737"/>
    </source>
</evidence>
<dbReference type="InterPro" id="IPR021133">
    <property type="entry name" value="HEAT_type_2"/>
</dbReference>
<dbReference type="OrthoDB" id="340346at2759"/>
<feature type="repeat" description="HEAT" evidence="2">
    <location>
        <begin position="182"/>
        <end position="220"/>
    </location>
</feature>
<feature type="region of interest" description="Disordered" evidence="3">
    <location>
        <begin position="321"/>
        <end position="423"/>
    </location>
</feature>
<dbReference type="Pfam" id="PF02985">
    <property type="entry name" value="HEAT"/>
    <property type="match status" value="1"/>
</dbReference>
<dbReference type="GO" id="GO:0019888">
    <property type="term" value="F:protein phosphatase regulator activity"/>
    <property type="evidence" value="ECO:0007669"/>
    <property type="project" value="TreeGrafter"/>
</dbReference>
<dbReference type="InterPro" id="IPR051023">
    <property type="entry name" value="PP2A_Regulatory_Subunit_A"/>
</dbReference>
<dbReference type="Proteomes" id="UP001152320">
    <property type="component" value="Chromosome 5"/>
</dbReference>
<dbReference type="Gene3D" id="1.25.10.10">
    <property type="entry name" value="Leucine-rich Repeat Variant"/>
    <property type="match status" value="2"/>
</dbReference>
<dbReference type="SUPFAM" id="SSF48371">
    <property type="entry name" value="ARM repeat"/>
    <property type="match status" value="1"/>
</dbReference>
<accession>A0A9Q1HEE6</accession>
<dbReference type="GO" id="GO:0005737">
    <property type="term" value="C:cytoplasm"/>
    <property type="evidence" value="ECO:0007669"/>
    <property type="project" value="TreeGrafter"/>
</dbReference>
<feature type="compositionally biased region" description="Polar residues" evidence="3">
    <location>
        <begin position="344"/>
        <end position="363"/>
    </location>
</feature>
<feature type="repeat" description="HEAT" evidence="2">
    <location>
        <begin position="260"/>
        <end position="296"/>
    </location>
</feature>
<protein>
    <submittedName>
        <fullName evidence="4">Serine/threonine-protein phosphatase 4 regulatory subunit 1</fullName>
    </submittedName>
</protein>
<evidence type="ECO:0000256" key="3">
    <source>
        <dbReference type="SAM" id="MobiDB-lite"/>
    </source>
</evidence>
<dbReference type="AlphaFoldDB" id="A0A9Q1HEE6"/>
<keyword evidence="1" id="KW-0677">Repeat</keyword>
<feature type="compositionally biased region" description="Basic and acidic residues" evidence="3">
    <location>
        <begin position="463"/>
        <end position="479"/>
    </location>
</feature>
<organism evidence="4 5">
    <name type="scientific">Holothuria leucospilota</name>
    <name type="common">Black long sea cucumber</name>
    <name type="synonym">Mertensiothuria leucospilota</name>
    <dbReference type="NCBI Taxonomy" id="206669"/>
    <lineage>
        <taxon>Eukaryota</taxon>
        <taxon>Metazoa</taxon>
        <taxon>Echinodermata</taxon>
        <taxon>Eleutherozoa</taxon>
        <taxon>Echinozoa</taxon>
        <taxon>Holothuroidea</taxon>
        <taxon>Aspidochirotacea</taxon>
        <taxon>Aspidochirotida</taxon>
        <taxon>Holothuriidae</taxon>
        <taxon>Holothuria</taxon>
    </lineage>
</organism>
<feature type="compositionally biased region" description="Low complexity" evidence="3">
    <location>
        <begin position="364"/>
        <end position="379"/>
    </location>
</feature>
<dbReference type="PANTHER" id="PTHR10648:SF1">
    <property type="entry name" value="SERINE_THREONINE-PROTEIN PHOSPHATASE 4 REGULATORY SUBUNIT 1"/>
    <property type="match status" value="1"/>
</dbReference>
<dbReference type="PANTHER" id="PTHR10648">
    <property type="entry name" value="SERINE/THREONINE-PROTEIN PHOSPHATASE PP2A 65 KDA REGULATORY SUBUNIT"/>
    <property type="match status" value="1"/>
</dbReference>
<feature type="region of interest" description="Disordered" evidence="3">
    <location>
        <begin position="444"/>
        <end position="499"/>
    </location>
</feature>
<dbReference type="InterPro" id="IPR011989">
    <property type="entry name" value="ARM-like"/>
</dbReference>
<feature type="compositionally biased region" description="Low complexity" evidence="3">
    <location>
        <begin position="521"/>
        <end position="539"/>
    </location>
</feature>
<comment type="caution">
    <text evidence="4">The sequence shown here is derived from an EMBL/GenBank/DDBJ whole genome shotgun (WGS) entry which is preliminary data.</text>
</comment>
<name>A0A9Q1HEE6_HOLLE</name>
<feature type="compositionally biased region" description="Polar residues" evidence="3">
    <location>
        <begin position="511"/>
        <end position="520"/>
    </location>
</feature>
<gene>
    <name evidence="4" type="ORF">HOLleu_13107</name>
</gene>
<feature type="region of interest" description="Disordered" evidence="3">
    <location>
        <begin position="511"/>
        <end position="554"/>
    </location>
</feature>
<feature type="repeat" description="HEAT" evidence="2">
    <location>
        <begin position="142"/>
        <end position="181"/>
    </location>
</feature>
<dbReference type="PROSITE" id="PS50077">
    <property type="entry name" value="HEAT_REPEAT"/>
    <property type="match status" value="3"/>
</dbReference>
<evidence type="ECO:0000256" key="2">
    <source>
        <dbReference type="PROSITE-ProRule" id="PRU00103"/>
    </source>
</evidence>
<dbReference type="InterPro" id="IPR000357">
    <property type="entry name" value="HEAT"/>
</dbReference>
<sequence>MVSTGFYPTQEDTLSPLARLQKYWDSDNVFNRQMVARNLLDTLRAIFTNPEELEDGLKILVCLSEDIEPMVRSELMEQIPHLAMFCSENKEYFPNTIQDIVLPTVVRYLTDANNQVRKTSQAALLVLLEQELIDHSDMVNQVCPVIIQLSSQDSSDDYRTEAVALMSKVAPLAGREITERFFLPHFTVLCKDSHFHLRKVCAANIGDICNVVGQESTESELLPRFEALCLDGVWGVRKSCAECFMTVSWAVSGSVRKERLSPLFVQLLCDQSRWVRMAAFQNLGPFISTFADPSISGVQLVYNPDGTVNIRMVDPEESVLVSGDVSQGDTNRTESKESVEDSPCLSNTDRFEIQQETQSSTHLSTVQSSTVNQQQTPSPFQTAQNQQKPSQVYSGLNEVNFTPIGPKPVTGPSSSSSNSGSLEDAGEFNSFLYWRNPIDVISVPQENDTGEAGSLKDSSIVSLEEKRTDSLSQESKLDESGNPNENLEEKSQSQKPTPEVVVGNIVSSATFSLARPNQTNESESTSTPEPASSSASSEPQLKTTERKPTASDSIESISAGVSQMNIEDPSSRLGGVSQSQLEDISKGLASNIKVGEASLPSTGVSVHRAEVSEAVYQTETVSNIGTTRVIGASLDDKEVGFVNGVVEEEMPFWSQTESSVPEVGGDNGRSKPNLTKFQNVIPEQLLEQYLSMTDPARAQTVDTEIAKHCAFSLPGVALTLGRQNWPCLKDVYDTLASDMQWKVRRTLAFSIHEMALILGDEITSLDLVPIFNGFLKDLDEVRIGVLKHFADFVKLLKPQLRQQYLNRMNDFLTTDNQRNWRFRLELAEQLIDMCEFYSPREVYDNILHIAIELACDRVADVRFMAYKLISRVTRIVSASGNAELVLGIVEKLKKKFAESQKWFERQAFVHICQKLIEEQALDTEQFATDFLPAMLDLSADPIPNVRITLARTLAQSVMPLVYFTTDDNPSHERLIQILSKLADDEDVDVGYYSRLAPIGETTIPDDEPPV</sequence>